<dbReference type="GO" id="GO:0008379">
    <property type="term" value="F:thioredoxin peroxidase activity"/>
    <property type="evidence" value="ECO:0007669"/>
    <property type="project" value="TreeGrafter"/>
</dbReference>
<dbReference type="AlphaFoldDB" id="A0AAU9CP15"/>
<dbReference type="InterPro" id="IPR050924">
    <property type="entry name" value="Peroxiredoxin_BCP/PrxQ"/>
</dbReference>
<keyword evidence="6" id="KW-1015">Disulfide bond</keyword>
<comment type="similarity">
    <text evidence="9">Belongs to the peroxiredoxin family. BCP/PrxQ subfamily.</text>
</comment>
<keyword evidence="7" id="KW-0676">Redox-active center</keyword>
<evidence type="ECO:0000256" key="4">
    <source>
        <dbReference type="ARBA" id="ARBA00022862"/>
    </source>
</evidence>
<evidence type="ECO:0000256" key="3">
    <source>
        <dbReference type="ARBA" id="ARBA00022559"/>
    </source>
</evidence>
<keyword evidence="3" id="KW-0575">Peroxidase</keyword>
<name>A0AAU9CP15_9BACT</name>
<protein>
    <recommendedName>
        <fullName evidence="2">thioredoxin-dependent peroxiredoxin</fullName>
        <ecNumber evidence="2">1.11.1.24</ecNumber>
    </recommendedName>
    <alternativeName>
        <fullName evidence="8">Thioredoxin peroxidase</fullName>
    </alternativeName>
    <alternativeName>
        <fullName evidence="10">Thioredoxin-dependent peroxiredoxin Bcp</fullName>
    </alternativeName>
</protein>
<evidence type="ECO:0000256" key="12">
    <source>
        <dbReference type="SAM" id="SignalP"/>
    </source>
</evidence>
<dbReference type="PANTHER" id="PTHR42801:SF7">
    <property type="entry name" value="SLL1159 PROTEIN"/>
    <property type="match status" value="1"/>
</dbReference>
<organism evidence="14 15">
    <name type="scientific">Fulvitalea axinellae</name>
    <dbReference type="NCBI Taxonomy" id="1182444"/>
    <lineage>
        <taxon>Bacteria</taxon>
        <taxon>Pseudomonadati</taxon>
        <taxon>Bacteroidota</taxon>
        <taxon>Cytophagia</taxon>
        <taxon>Cytophagales</taxon>
        <taxon>Persicobacteraceae</taxon>
        <taxon>Fulvitalea</taxon>
    </lineage>
</organism>
<sequence>MRKYLLTLLSVFCVLFAQAQTKPKGIKTGSTAPSFMGVDQNGKKIELKKLLDKGPVVLFFYRGTWCPYCQKQVASLQKSLDKITAKGASVVAVTPSSGESIEKMIEKQGGIGFHILHDDGHKIMDDYDLTYPVKETMQKRFAKMGLDFNKINGKNGPVLPIPATYVIDQKGKIVFAHFDPNFKKRPSVSEILQHLPKPL</sequence>
<dbReference type="GO" id="GO:0005737">
    <property type="term" value="C:cytoplasm"/>
    <property type="evidence" value="ECO:0007669"/>
    <property type="project" value="TreeGrafter"/>
</dbReference>
<accession>A0AAU9CP15</accession>
<dbReference type="InterPro" id="IPR013766">
    <property type="entry name" value="Thioredoxin_domain"/>
</dbReference>
<dbReference type="Pfam" id="PF00578">
    <property type="entry name" value="AhpC-TSA"/>
    <property type="match status" value="1"/>
</dbReference>
<dbReference type="GO" id="GO:0045454">
    <property type="term" value="P:cell redox homeostasis"/>
    <property type="evidence" value="ECO:0007669"/>
    <property type="project" value="TreeGrafter"/>
</dbReference>
<evidence type="ECO:0000259" key="13">
    <source>
        <dbReference type="PROSITE" id="PS51352"/>
    </source>
</evidence>
<dbReference type="KEGG" id="fax:FUAX_35520"/>
<evidence type="ECO:0000313" key="15">
    <source>
        <dbReference type="Proteomes" id="UP001348817"/>
    </source>
</evidence>
<dbReference type="GO" id="GO:0034599">
    <property type="term" value="P:cellular response to oxidative stress"/>
    <property type="evidence" value="ECO:0007669"/>
    <property type="project" value="TreeGrafter"/>
</dbReference>
<dbReference type="EC" id="1.11.1.24" evidence="2"/>
<keyword evidence="5" id="KW-0560">Oxidoreductase</keyword>
<evidence type="ECO:0000256" key="11">
    <source>
        <dbReference type="ARBA" id="ARBA00049091"/>
    </source>
</evidence>
<dbReference type="Gene3D" id="3.40.30.10">
    <property type="entry name" value="Glutaredoxin"/>
    <property type="match status" value="1"/>
</dbReference>
<evidence type="ECO:0000256" key="8">
    <source>
        <dbReference type="ARBA" id="ARBA00032824"/>
    </source>
</evidence>
<evidence type="ECO:0000256" key="7">
    <source>
        <dbReference type="ARBA" id="ARBA00023284"/>
    </source>
</evidence>
<dbReference type="EMBL" id="AP025314">
    <property type="protein sequence ID" value="BDD11120.1"/>
    <property type="molecule type" value="Genomic_DNA"/>
</dbReference>
<reference evidence="14 15" key="1">
    <citation type="submission" date="2021-12" db="EMBL/GenBank/DDBJ databases">
        <title>Genome sequencing of bacteria with rrn-lacking chromosome and rrn-plasmid.</title>
        <authorList>
            <person name="Anda M."/>
            <person name="Iwasaki W."/>
        </authorList>
    </citation>
    <scope>NUCLEOTIDE SEQUENCE [LARGE SCALE GENOMIC DNA]</scope>
    <source>
        <strain evidence="14 15">DSM 100852</strain>
    </source>
</reference>
<keyword evidence="4" id="KW-0049">Antioxidant</keyword>
<feature type="domain" description="Thioredoxin" evidence="13">
    <location>
        <begin position="26"/>
        <end position="199"/>
    </location>
</feature>
<dbReference type="RefSeq" id="WP_338392635.1">
    <property type="nucleotide sequence ID" value="NZ_AP025314.1"/>
</dbReference>
<comment type="function">
    <text evidence="1">Thiol-specific peroxidase that catalyzes the reduction of hydrogen peroxide and organic hydroperoxides to water and alcohols, respectively. Plays a role in cell protection against oxidative stress by detoxifying peroxides and as sensor of hydrogen peroxide-mediated signaling events.</text>
</comment>
<keyword evidence="12" id="KW-0732">Signal</keyword>
<evidence type="ECO:0000256" key="9">
    <source>
        <dbReference type="ARBA" id="ARBA00038489"/>
    </source>
</evidence>
<feature type="signal peptide" evidence="12">
    <location>
        <begin position="1"/>
        <end position="19"/>
    </location>
</feature>
<evidence type="ECO:0000313" key="14">
    <source>
        <dbReference type="EMBL" id="BDD11120.1"/>
    </source>
</evidence>
<comment type="catalytic activity">
    <reaction evidence="11">
        <text>a hydroperoxide + [thioredoxin]-dithiol = an alcohol + [thioredoxin]-disulfide + H2O</text>
        <dbReference type="Rhea" id="RHEA:62620"/>
        <dbReference type="Rhea" id="RHEA-COMP:10698"/>
        <dbReference type="Rhea" id="RHEA-COMP:10700"/>
        <dbReference type="ChEBI" id="CHEBI:15377"/>
        <dbReference type="ChEBI" id="CHEBI:29950"/>
        <dbReference type="ChEBI" id="CHEBI:30879"/>
        <dbReference type="ChEBI" id="CHEBI:35924"/>
        <dbReference type="ChEBI" id="CHEBI:50058"/>
        <dbReference type="EC" id="1.11.1.24"/>
    </reaction>
</comment>
<dbReference type="InterPro" id="IPR036249">
    <property type="entry name" value="Thioredoxin-like_sf"/>
</dbReference>
<evidence type="ECO:0000256" key="1">
    <source>
        <dbReference type="ARBA" id="ARBA00003330"/>
    </source>
</evidence>
<proteinExistence type="inferred from homology"/>
<keyword evidence="15" id="KW-1185">Reference proteome</keyword>
<dbReference type="Proteomes" id="UP001348817">
    <property type="component" value="Chromosome"/>
</dbReference>
<gene>
    <name evidence="14" type="ORF">FUAX_35520</name>
</gene>
<dbReference type="SUPFAM" id="SSF52833">
    <property type="entry name" value="Thioredoxin-like"/>
    <property type="match status" value="1"/>
</dbReference>
<dbReference type="PANTHER" id="PTHR42801">
    <property type="entry name" value="THIOREDOXIN-DEPENDENT PEROXIDE REDUCTASE"/>
    <property type="match status" value="1"/>
</dbReference>
<dbReference type="CDD" id="cd02970">
    <property type="entry name" value="PRX_like2"/>
    <property type="match status" value="1"/>
</dbReference>
<evidence type="ECO:0000256" key="6">
    <source>
        <dbReference type="ARBA" id="ARBA00023157"/>
    </source>
</evidence>
<dbReference type="InterPro" id="IPR000866">
    <property type="entry name" value="AhpC/TSA"/>
</dbReference>
<dbReference type="PROSITE" id="PS51352">
    <property type="entry name" value="THIOREDOXIN_2"/>
    <property type="match status" value="1"/>
</dbReference>
<feature type="chain" id="PRO_5043459812" description="thioredoxin-dependent peroxiredoxin" evidence="12">
    <location>
        <begin position="20"/>
        <end position="199"/>
    </location>
</feature>
<evidence type="ECO:0000256" key="2">
    <source>
        <dbReference type="ARBA" id="ARBA00013017"/>
    </source>
</evidence>
<evidence type="ECO:0000256" key="5">
    <source>
        <dbReference type="ARBA" id="ARBA00023002"/>
    </source>
</evidence>
<evidence type="ECO:0000256" key="10">
    <source>
        <dbReference type="ARBA" id="ARBA00042639"/>
    </source>
</evidence>